<evidence type="ECO:0000256" key="2">
    <source>
        <dbReference type="ARBA" id="ARBA00012702"/>
    </source>
</evidence>
<dbReference type="PANTHER" id="PTHR11774">
    <property type="entry name" value="GERANYLGERANYL TRANSFERASE TYPE BETA SUBUNIT"/>
    <property type="match status" value="1"/>
</dbReference>
<reference evidence="12" key="2">
    <citation type="submission" date="2020-08" db="EMBL/GenBank/DDBJ databases">
        <authorList>
            <person name="Kikuchi T."/>
        </authorList>
    </citation>
    <scope>NUCLEOTIDE SEQUENCE</scope>
    <source>
        <strain evidence="11">Ka4C1</strain>
    </source>
</reference>
<dbReference type="CDD" id="cd02893">
    <property type="entry name" value="FTase"/>
    <property type="match status" value="1"/>
</dbReference>
<dbReference type="GO" id="GO:0008270">
    <property type="term" value="F:zinc ion binding"/>
    <property type="evidence" value="ECO:0007669"/>
    <property type="project" value="UniProtKB-UniRule"/>
</dbReference>
<dbReference type="Pfam" id="PF00432">
    <property type="entry name" value="Prenyltrans"/>
    <property type="match status" value="1"/>
</dbReference>
<dbReference type="GO" id="GO:0005965">
    <property type="term" value="C:protein farnesyltransferase complex"/>
    <property type="evidence" value="ECO:0007669"/>
    <property type="project" value="UniProtKB-UniRule"/>
</dbReference>
<protein>
    <recommendedName>
        <fullName evidence="3 9">Protein farnesyltransferase subunit beta</fullName>
        <shortName evidence="9">FTase-beta</shortName>
        <ecNumber evidence="2 9">2.5.1.58</ecNumber>
    </recommendedName>
</protein>
<dbReference type="PANTHER" id="PTHR11774:SF6">
    <property type="entry name" value="PROTEIN FARNESYLTRANSFERASE SUBUNIT BETA"/>
    <property type="match status" value="1"/>
</dbReference>
<dbReference type="InterPro" id="IPR001330">
    <property type="entry name" value="Prenyltrans"/>
</dbReference>
<dbReference type="GO" id="GO:0004660">
    <property type="term" value="F:protein farnesyltransferase activity"/>
    <property type="evidence" value="ECO:0007669"/>
    <property type="project" value="UniProtKB-UniRule"/>
</dbReference>
<comment type="function">
    <text evidence="9">Catalyzes the transfer of a farnesyl moiety from farnesyl diphosphate to a cysteine at the fourth position from the C-terminus of several proteins. The beta subunit is responsible for peptide-binding.</text>
</comment>
<evidence type="ECO:0000313" key="14">
    <source>
        <dbReference type="Proteomes" id="UP000659654"/>
    </source>
</evidence>
<keyword evidence="5 9" id="KW-0808">Transferase</keyword>
<accession>A0A1I7RXS8</accession>
<keyword evidence="6 9" id="KW-0479">Metal-binding</keyword>
<evidence type="ECO:0000256" key="6">
    <source>
        <dbReference type="ARBA" id="ARBA00022723"/>
    </source>
</evidence>
<reference evidence="15" key="1">
    <citation type="submission" date="2016-11" db="UniProtKB">
        <authorList>
            <consortium name="WormBaseParasite"/>
        </authorList>
    </citation>
    <scope>IDENTIFICATION</scope>
</reference>
<dbReference type="WBParaSite" id="BXY_0554500.1">
    <property type="protein sequence ID" value="BXY_0554500.1"/>
    <property type="gene ID" value="BXY_0554500"/>
</dbReference>
<evidence type="ECO:0000256" key="8">
    <source>
        <dbReference type="ARBA" id="ARBA00022833"/>
    </source>
</evidence>
<dbReference type="eggNOG" id="KOG0365">
    <property type="taxonomic scope" value="Eukaryota"/>
</dbReference>
<keyword evidence="7" id="KW-0677">Repeat</keyword>
<dbReference type="InterPro" id="IPR026872">
    <property type="entry name" value="FTB"/>
</dbReference>
<dbReference type="GO" id="GO:0097354">
    <property type="term" value="P:prenylation"/>
    <property type="evidence" value="ECO:0007669"/>
    <property type="project" value="UniProtKB-UniRule"/>
</dbReference>
<evidence type="ECO:0000313" key="11">
    <source>
        <dbReference type="EMBL" id="CAD5232532.1"/>
    </source>
</evidence>
<organism evidence="13 15">
    <name type="scientific">Bursaphelenchus xylophilus</name>
    <name type="common">Pinewood nematode worm</name>
    <name type="synonym">Aphelenchoides xylophilus</name>
    <dbReference type="NCBI Taxonomy" id="6326"/>
    <lineage>
        <taxon>Eukaryota</taxon>
        <taxon>Metazoa</taxon>
        <taxon>Ecdysozoa</taxon>
        <taxon>Nematoda</taxon>
        <taxon>Chromadorea</taxon>
        <taxon>Rhabditida</taxon>
        <taxon>Tylenchina</taxon>
        <taxon>Tylenchomorpha</taxon>
        <taxon>Aphelenchoidea</taxon>
        <taxon>Aphelenchoididae</taxon>
        <taxon>Bursaphelenchus</taxon>
    </lineage>
</organism>
<proteinExistence type="inferred from homology"/>
<comment type="cofactor">
    <cofactor evidence="9">
        <name>Zn(2+)</name>
        <dbReference type="ChEBI" id="CHEBI:29105"/>
    </cofactor>
    <text evidence="9">Binds 1 zinc ion per subunit.</text>
</comment>
<gene>
    <name evidence="11" type="ORF">BXYJ_LOCUS12623</name>
</gene>
<keyword evidence="14" id="KW-1185">Reference proteome</keyword>
<dbReference type="AlphaFoldDB" id="A0A1I7RXS8"/>
<sequence>MDIRPDEAEYSYRIADPQFFYDDQGVETETSSEQKVVELSVKDILSRHSREVFYFKRDRHVHYILKHLETLPSGYSGQEAGRTWFCFWAIHSLRLMGHDLSSTQKTRFIKFLEACQHPSGGFGGAPGQYPHMATTYAAIMSLVSIGTEEALAMIDRKALLRFYWSLKQVDGSFRMHENGEIDVRGVYCMVACCFVLGLMNDKLFEGVAGWLTRCQTYEGGFAGSPDCEAHGGYTLCGAAALVLMDKAHLIDAQALVRWCAMRQMPYEGGFQGRAGKLVDVCYSYWVGAAAVIAQNCLVPPPQTLVAFNPKGLEEYILFVSQCVSGGFKDKPTKPSDLYHTCYALSGLSLAQHGQGLSDNYDEKLAKTNVLLNVCEDQFNFALDYFTQNPI</sequence>
<evidence type="ECO:0000256" key="4">
    <source>
        <dbReference type="ARBA" id="ARBA00022602"/>
    </source>
</evidence>
<name>A0A1I7RXS8_BURXY</name>
<dbReference type="EMBL" id="CAJFCV020000005">
    <property type="protein sequence ID" value="CAG9125136.1"/>
    <property type="molecule type" value="Genomic_DNA"/>
</dbReference>
<keyword evidence="8 9" id="KW-0862">Zinc</keyword>
<dbReference type="Proteomes" id="UP000095284">
    <property type="component" value="Unplaced"/>
</dbReference>
<evidence type="ECO:0000259" key="10">
    <source>
        <dbReference type="Pfam" id="PF00432"/>
    </source>
</evidence>
<evidence type="ECO:0000256" key="1">
    <source>
        <dbReference type="ARBA" id="ARBA00010497"/>
    </source>
</evidence>
<dbReference type="InterPro" id="IPR008930">
    <property type="entry name" value="Terpenoid_cyclase/PrenylTrfase"/>
</dbReference>
<evidence type="ECO:0000256" key="5">
    <source>
        <dbReference type="ARBA" id="ARBA00022679"/>
    </source>
</evidence>
<dbReference type="EC" id="2.5.1.58" evidence="2 9"/>
<comment type="subunit">
    <text evidence="9">Heterodimer of an alpha and a beta subunit.</text>
</comment>
<comment type="catalytic activity">
    <reaction evidence="9">
        <text>L-cysteinyl-[protein] + (2E,6E)-farnesyl diphosphate = S-(2E,6E)-farnesyl-L-cysteinyl-[protein] + diphosphate</text>
        <dbReference type="Rhea" id="RHEA:13345"/>
        <dbReference type="Rhea" id="RHEA-COMP:10131"/>
        <dbReference type="Rhea" id="RHEA-COMP:11535"/>
        <dbReference type="ChEBI" id="CHEBI:29950"/>
        <dbReference type="ChEBI" id="CHEBI:33019"/>
        <dbReference type="ChEBI" id="CHEBI:86019"/>
        <dbReference type="ChEBI" id="CHEBI:175763"/>
    </reaction>
</comment>
<dbReference type="Proteomes" id="UP000582659">
    <property type="component" value="Unassembled WGS sequence"/>
</dbReference>
<evidence type="ECO:0000256" key="9">
    <source>
        <dbReference type="RuleBase" id="RU365056"/>
    </source>
</evidence>
<evidence type="ECO:0000256" key="7">
    <source>
        <dbReference type="ARBA" id="ARBA00022737"/>
    </source>
</evidence>
<dbReference type="EMBL" id="CAJFDI010000005">
    <property type="protein sequence ID" value="CAD5232532.1"/>
    <property type="molecule type" value="Genomic_DNA"/>
</dbReference>
<comment type="similarity">
    <text evidence="1 9">Belongs to the protein prenyltransferase subunit beta family.</text>
</comment>
<evidence type="ECO:0000313" key="12">
    <source>
        <dbReference type="EMBL" id="CAG9125136.1"/>
    </source>
</evidence>
<dbReference type="InterPro" id="IPR045089">
    <property type="entry name" value="PGGT1B-like"/>
</dbReference>
<dbReference type="SMR" id="A0A1I7RXS8"/>
<dbReference type="SUPFAM" id="SSF48239">
    <property type="entry name" value="Terpenoid cyclases/Protein prenyltransferases"/>
    <property type="match status" value="1"/>
</dbReference>
<evidence type="ECO:0000313" key="15">
    <source>
        <dbReference type="WBParaSite" id="BXY_0554500.1"/>
    </source>
</evidence>
<keyword evidence="4 9" id="KW-0637">Prenyltransferase</keyword>
<dbReference type="Proteomes" id="UP000659654">
    <property type="component" value="Unassembled WGS sequence"/>
</dbReference>
<evidence type="ECO:0000313" key="13">
    <source>
        <dbReference type="Proteomes" id="UP000095284"/>
    </source>
</evidence>
<dbReference type="OrthoDB" id="10261146at2759"/>
<evidence type="ECO:0000256" key="3">
    <source>
        <dbReference type="ARBA" id="ARBA00015798"/>
    </source>
</evidence>
<dbReference type="Gene3D" id="1.50.10.20">
    <property type="match status" value="1"/>
</dbReference>
<feature type="domain" description="Prenyltransferase alpha-alpha toroid" evidence="10">
    <location>
        <begin position="55"/>
        <end position="373"/>
    </location>
</feature>